<dbReference type="OrthoDB" id="275583at2759"/>
<dbReference type="Pfam" id="PF03630">
    <property type="entry name" value="Fumble"/>
    <property type="match status" value="1"/>
</dbReference>
<dbReference type="Proteomes" id="UP000053766">
    <property type="component" value="Unassembled WGS sequence"/>
</dbReference>
<dbReference type="SUPFAM" id="SSF53067">
    <property type="entry name" value="Actin-like ATPase domain"/>
    <property type="match status" value="1"/>
</dbReference>
<organism evidence="4 5">
    <name type="scientific">Dictyocaulus viviparus</name>
    <name type="common">Bovine lungworm</name>
    <dbReference type="NCBI Taxonomy" id="29172"/>
    <lineage>
        <taxon>Eukaryota</taxon>
        <taxon>Metazoa</taxon>
        <taxon>Ecdysozoa</taxon>
        <taxon>Nematoda</taxon>
        <taxon>Chromadorea</taxon>
        <taxon>Rhabditida</taxon>
        <taxon>Rhabditina</taxon>
        <taxon>Rhabditomorpha</taxon>
        <taxon>Strongyloidea</taxon>
        <taxon>Metastrongylidae</taxon>
        <taxon>Dictyocaulus</taxon>
    </lineage>
</organism>
<reference evidence="5" key="2">
    <citation type="journal article" date="2016" name="Sci. Rep.">
        <title>Dictyocaulus viviparus genome, variome and transcriptome elucidate lungworm biology and support future intervention.</title>
        <authorList>
            <person name="McNulty S.N."/>
            <person name="Strube C."/>
            <person name="Rosa B.A."/>
            <person name="Martin J.C."/>
            <person name="Tyagi R."/>
            <person name="Choi Y.J."/>
            <person name="Wang Q."/>
            <person name="Hallsworth Pepin K."/>
            <person name="Zhang X."/>
            <person name="Ozersky P."/>
            <person name="Wilson R.K."/>
            <person name="Sternberg P.W."/>
            <person name="Gasser R.B."/>
            <person name="Mitreva M."/>
        </authorList>
    </citation>
    <scope>NUCLEOTIDE SEQUENCE [LARGE SCALE GENOMIC DNA]</scope>
    <source>
        <strain evidence="5">HannoverDv2000</strain>
    </source>
</reference>
<dbReference type="GO" id="GO:0005524">
    <property type="term" value="F:ATP binding"/>
    <property type="evidence" value="ECO:0007669"/>
    <property type="project" value="UniProtKB-KW"/>
</dbReference>
<protein>
    <recommendedName>
        <fullName evidence="6">Pantothenate kinase</fullName>
    </recommendedName>
</protein>
<proteinExistence type="predicted"/>
<keyword evidence="2" id="KW-0067">ATP-binding</keyword>
<evidence type="ECO:0000256" key="3">
    <source>
        <dbReference type="ARBA" id="ARBA00022993"/>
    </source>
</evidence>
<keyword evidence="3" id="KW-0173">Coenzyme A biosynthesis</keyword>
<dbReference type="GO" id="GO:0004594">
    <property type="term" value="F:pantothenate kinase activity"/>
    <property type="evidence" value="ECO:0007669"/>
    <property type="project" value="TreeGrafter"/>
</dbReference>
<evidence type="ECO:0008006" key="6">
    <source>
        <dbReference type="Google" id="ProtNLM"/>
    </source>
</evidence>
<dbReference type="InterPro" id="IPR004567">
    <property type="entry name" value="Type_II_PanK"/>
</dbReference>
<keyword evidence="5" id="KW-1185">Reference proteome</keyword>
<dbReference type="STRING" id="29172.A0A0D8Y4L1"/>
<dbReference type="PANTHER" id="PTHR12280:SF20">
    <property type="entry name" value="4'-PHOSPHOPANTETHEINE PHOSPHATASE"/>
    <property type="match status" value="1"/>
</dbReference>
<dbReference type="GO" id="GO:0015937">
    <property type="term" value="P:coenzyme A biosynthetic process"/>
    <property type="evidence" value="ECO:0007669"/>
    <property type="project" value="UniProtKB-KW"/>
</dbReference>
<dbReference type="Gene3D" id="3.30.420.510">
    <property type="match status" value="1"/>
</dbReference>
<accession>A0A0D8Y4L1</accession>
<reference evidence="4 5" key="1">
    <citation type="submission" date="2013-11" db="EMBL/GenBank/DDBJ databases">
        <title>Draft genome of the bovine lungworm Dictyocaulus viviparus.</title>
        <authorList>
            <person name="Mitreva M."/>
        </authorList>
    </citation>
    <scope>NUCLEOTIDE SEQUENCE [LARGE SCALE GENOMIC DNA]</scope>
    <source>
        <strain evidence="4 5">HannoverDv2000</strain>
    </source>
</reference>
<dbReference type="PANTHER" id="PTHR12280">
    <property type="entry name" value="PANTOTHENATE KINASE"/>
    <property type="match status" value="1"/>
</dbReference>
<sequence>MNFWTKKCHHMVEVASKDDTKLYDDSPNTERQLPNVNLDMMTLLSEDTFKNNRSEIVSIALLSVDTCILTISCEVIQIMGRSGPIRSRKPRSSTELIASRLRFSNKRHRTKSLMDELLLNSNLRRADDVKNGLIRNTQPILREKPTTPFIVLPEEARFTSLVKKSRFALDIGGTLVKLVYSTVCERADSIRCGQPEVLLNFKKFTKIESCLEFIKENWHDRLADDILHCTGGGSFKYAEMMHSFLGVK</sequence>
<dbReference type="GO" id="GO:0005634">
    <property type="term" value="C:nucleus"/>
    <property type="evidence" value="ECO:0007669"/>
    <property type="project" value="TreeGrafter"/>
</dbReference>
<dbReference type="EMBL" id="KN716179">
    <property type="protein sequence ID" value="KJH51660.1"/>
    <property type="molecule type" value="Genomic_DNA"/>
</dbReference>
<keyword evidence="1" id="KW-0547">Nucleotide-binding</keyword>
<evidence type="ECO:0000313" key="5">
    <source>
        <dbReference type="Proteomes" id="UP000053766"/>
    </source>
</evidence>
<name>A0A0D8Y4L1_DICVI</name>
<evidence type="ECO:0000256" key="2">
    <source>
        <dbReference type="ARBA" id="ARBA00022840"/>
    </source>
</evidence>
<evidence type="ECO:0000256" key="1">
    <source>
        <dbReference type="ARBA" id="ARBA00022741"/>
    </source>
</evidence>
<dbReference type="GO" id="GO:0005829">
    <property type="term" value="C:cytosol"/>
    <property type="evidence" value="ECO:0007669"/>
    <property type="project" value="TreeGrafter"/>
</dbReference>
<gene>
    <name evidence="4" type="ORF">DICVIV_02196</name>
</gene>
<dbReference type="InterPro" id="IPR043129">
    <property type="entry name" value="ATPase_NBD"/>
</dbReference>
<dbReference type="AlphaFoldDB" id="A0A0D8Y4L1"/>
<evidence type="ECO:0000313" key="4">
    <source>
        <dbReference type="EMBL" id="KJH51660.1"/>
    </source>
</evidence>